<gene>
    <name evidence="2" type="ORF">UW57_C0026G0002</name>
</gene>
<evidence type="ECO:0000313" key="2">
    <source>
        <dbReference type="EMBL" id="KKT61893.1"/>
    </source>
</evidence>
<reference evidence="2 3" key="1">
    <citation type="journal article" date="2015" name="Nature">
        <title>rRNA introns, odd ribosomes, and small enigmatic genomes across a large radiation of phyla.</title>
        <authorList>
            <person name="Brown C.T."/>
            <person name="Hug L.A."/>
            <person name="Thomas B.C."/>
            <person name="Sharon I."/>
            <person name="Castelle C.J."/>
            <person name="Singh A."/>
            <person name="Wilkins M.J."/>
            <person name="Williams K.H."/>
            <person name="Banfield J.F."/>
        </authorList>
    </citation>
    <scope>NUCLEOTIDE SEQUENCE [LARGE SCALE GENOMIC DNA]</scope>
</reference>
<dbReference type="AlphaFoldDB" id="A0A0G1ISI6"/>
<organism evidence="2 3">
    <name type="scientific">Candidatus Giovannonibacteria bacterium GW2011_GWA1_44_29</name>
    <dbReference type="NCBI Taxonomy" id="1618646"/>
    <lineage>
        <taxon>Bacteria</taxon>
        <taxon>Candidatus Giovannoniibacteriota</taxon>
    </lineage>
</organism>
<dbReference type="InterPro" id="IPR017853">
    <property type="entry name" value="GH"/>
</dbReference>
<dbReference type="SUPFAM" id="SSF51445">
    <property type="entry name" value="(Trans)glycosidases"/>
    <property type="match status" value="1"/>
</dbReference>
<feature type="domain" description="DUF4015" evidence="1">
    <location>
        <begin position="69"/>
        <end position="388"/>
    </location>
</feature>
<dbReference type="STRING" id="1618646.UW57_C0026G0002"/>
<evidence type="ECO:0000259" key="1">
    <source>
        <dbReference type="Pfam" id="PF13200"/>
    </source>
</evidence>
<dbReference type="Proteomes" id="UP000034652">
    <property type="component" value="Unassembled WGS sequence"/>
</dbReference>
<dbReference type="EMBL" id="LCIV01000026">
    <property type="protein sequence ID" value="KKT61893.1"/>
    <property type="molecule type" value="Genomic_DNA"/>
</dbReference>
<evidence type="ECO:0000313" key="3">
    <source>
        <dbReference type="Proteomes" id="UP000034652"/>
    </source>
</evidence>
<proteinExistence type="predicted"/>
<dbReference type="Pfam" id="PF13200">
    <property type="entry name" value="DUF4015"/>
    <property type="match status" value="1"/>
</dbReference>
<dbReference type="InterPro" id="IPR025275">
    <property type="entry name" value="DUF4015"/>
</dbReference>
<dbReference type="PATRIC" id="fig|1618646.3.peg.835"/>
<comment type="caution">
    <text evidence="2">The sequence shown here is derived from an EMBL/GenBank/DDBJ whole genome shotgun (WGS) entry which is preliminary data.</text>
</comment>
<protein>
    <recommendedName>
        <fullName evidence="1">DUF4015 domain-containing protein</fullName>
    </recommendedName>
</protein>
<name>A0A0G1ISI6_9BACT</name>
<sequence length="401" mass="45068">MKLLKYFHKFNRHAKISFLAAGVLTLGAVSWSLVKTYGAVDGSAFRATPAVISEPAKPKHIATPDPVKAIYMTSWVAGTKEWRTDLVNFIKKSELNSVVIDVKDYTGRISFDTGDASIKEMGSEEIRVKDMKDFMETLHDAGIYTIARITVFQDPYYSKKYPEQAVQKKSGTLWKDKKGLSYIDPAALEFWDYTVRVAKASEKIGFDELNFDYIRFPSDGNMSDIIFPVSIKRNKVEVLSEFFAYLDSQLNNLPVPISADVFGMVTTNTDDLNIGQVLEQIAPHFDYIAPMVYPSHYPPTFQGFKNPATHPYEIVKFSMTRAVERLILASSTPASPTTSQGGPSKLRPWIQDFDLGATYDAEKVRAQIQAIYDSGLTSWMAWDAGNKYTRGAYEVVDNEAR</sequence>
<accession>A0A0G1ISI6</accession>